<dbReference type="EMBL" id="VLLC01000011">
    <property type="protein sequence ID" value="TWI72233.1"/>
    <property type="molecule type" value="Genomic_DNA"/>
</dbReference>
<protein>
    <submittedName>
        <fullName evidence="4">Pimeloyl-ACP methyl ester carboxylesterase</fullName>
    </submittedName>
</protein>
<keyword evidence="5" id="KW-1185">Reference proteome</keyword>
<organism evidence="4 5">
    <name type="scientific">Desulfobotulus alkaliphilus</name>
    <dbReference type="NCBI Taxonomy" id="622671"/>
    <lineage>
        <taxon>Bacteria</taxon>
        <taxon>Pseudomonadati</taxon>
        <taxon>Thermodesulfobacteriota</taxon>
        <taxon>Desulfobacteria</taxon>
        <taxon>Desulfobacterales</taxon>
        <taxon>Desulfobacteraceae</taxon>
        <taxon>Desulfobotulus</taxon>
    </lineage>
</organism>
<dbReference type="InterPro" id="IPR050266">
    <property type="entry name" value="AB_hydrolase_sf"/>
</dbReference>
<evidence type="ECO:0000313" key="4">
    <source>
        <dbReference type="EMBL" id="TWI72233.1"/>
    </source>
</evidence>
<proteinExistence type="predicted"/>
<dbReference type="Pfam" id="PF00561">
    <property type="entry name" value="Abhydrolase_1"/>
    <property type="match status" value="1"/>
</dbReference>
<dbReference type="Proteomes" id="UP000318307">
    <property type="component" value="Unassembled WGS sequence"/>
</dbReference>
<reference evidence="4 5" key="1">
    <citation type="submission" date="2019-07" db="EMBL/GenBank/DDBJ databases">
        <title>Genome sequencing of 100 strains of the haloalkaliphilic chemolithoautotrophic sulfur-oxidizing bacterium Thioalkalivibrio.</title>
        <authorList>
            <person name="Muyzer G."/>
        </authorList>
    </citation>
    <scope>NUCLEOTIDE SEQUENCE [LARGE SCALE GENOMIC DNA]</scope>
    <source>
        <strain evidence="4 5">ASO4-4</strain>
    </source>
</reference>
<feature type="chain" id="PRO_5021766448" evidence="2">
    <location>
        <begin position="28"/>
        <end position="293"/>
    </location>
</feature>
<keyword evidence="1" id="KW-0378">Hydrolase</keyword>
<sequence>MKPASVKTLTCWLFLLLFIVAASPAAAQWPRMTPSKDGVPISYEVYGNGEPTLIFVHGWSCDARYWQKQIDHFSKKNRMVLLDLAGHGHSGMGRSQYTMKAFGEDVKAVVEAVGSKEVILIGHSMGGPVIAEAARLMPGRVLGLIGVDTFGNVAYPLTPEIVAGMVSPLEEDFQAGSRQFVTPMLVPDTPAPLREWILSDMAAAPPAVALSALKEMMGLFITGESAAIFQEVRLPVMAVNADLWPIDVENNRKHMASFEATVIKGTDHFLMLARPEVFNPALEEAVGKIVKRK</sequence>
<dbReference type="SUPFAM" id="SSF53474">
    <property type="entry name" value="alpha/beta-Hydrolases"/>
    <property type="match status" value="1"/>
</dbReference>
<dbReference type="GO" id="GO:0016020">
    <property type="term" value="C:membrane"/>
    <property type="evidence" value="ECO:0007669"/>
    <property type="project" value="TreeGrafter"/>
</dbReference>
<name>A0A562RTQ2_9BACT</name>
<evidence type="ECO:0000256" key="2">
    <source>
        <dbReference type="SAM" id="SignalP"/>
    </source>
</evidence>
<dbReference type="InterPro" id="IPR029058">
    <property type="entry name" value="AB_hydrolase_fold"/>
</dbReference>
<feature type="domain" description="AB hydrolase-1" evidence="3">
    <location>
        <begin position="51"/>
        <end position="155"/>
    </location>
</feature>
<dbReference type="RefSeq" id="WP_144684368.1">
    <property type="nucleotide sequence ID" value="NZ_VLLC01000011.1"/>
</dbReference>
<evidence type="ECO:0000259" key="3">
    <source>
        <dbReference type="Pfam" id="PF00561"/>
    </source>
</evidence>
<comment type="caution">
    <text evidence="4">The sequence shown here is derived from an EMBL/GenBank/DDBJ whole genome shotgun (WGS) entry which is preliminary data.</text>
</comment>
<accession>A0A562RTQ2</accession>
<evidence type="ECO:0000313" key="5">
    <source>
        <dbReference type="Proteomes" id="UP000318307"/>
    </source>
</evidence>
<dbReference type="PANTHER" id="PTHR43798:SF31">
    <property type="entry name" value="AB HYDROLASE SUPERFAMILY PROTEIN YCLE"/>
    <property type="match status" value="1"/>
</dbReference>
<feature type="signal peptide" evidence="2">
    <location>
        <begin position="1"/>
        <end position="27"/>
    </location>
</feature>
<gene>
    <name evidence="4" type="ORF">LZ24_01639</name>
</gene>
<dbReference type="GO" id="GO:0016787">
    <property type="term" value="F:hydrolase activity"/>
    <property type="evidence" value="ECO:0007669"/>
    <property type="project" value="UniProtKB-KW"/>
</dbReference>
<dbReference type="Gene3D" id="3.40.50.1820">
    <property type="entry name" value="alpha/beta hydrolase"/>
    <property type="match status" value="1"/>
</dbReference>
<keyword evidence="2" id="KW-0732">Signal</keyword>
<dbReference type="InterPro" id="IPR000073">
    <property type="entry name" value="AB_hydrolase_1"/>
</dbReference>
<dbReference type="OrthoDB" id="9785408at2"/>
<dbReference type="PANTHER" id="PTHR43798">
    <property type="entry name" value="MONOACYLGLYCEROL LIPASE"/>
    <property type="match status" value="1"/>
</dbReference>
<dbReference type="AlphaFoldDB" id="A0A562RTQ2"/>
<evidence type="ECO:0000256" key="1">
    <source>
        <dbReference type="ARBA" id="ARBA00022801"/>
    </source>
</evidence>